<accession>A0A4P8XPI0</accession>
<dbReference type="OrthoDB" id="9759607at2"/>
<organism evidence="5 6">
    <name type="scientific">Paenibacillus algicola</name>
    <dbReference type="NCBI Taxonomy" id="2565926"/>
    <lineage>
        <taxon>Bacteria</taxon>
        <taxon>Bacillati</taxon>
        <taxon>Bacillota</taxon>
        <taxon>Bacilli</taxon>
        <taxon>Bacillales</taxon>
        <taxon>Paenibacillaceae</taxon>
        <taxon>Paenibacillus</taxon>
    </lineage>
</organism>
<dbReference type="PANTHER" id="PTHR44757:SF2">
    <property type="entry name" value="BIOFILM ARCHITECTURE MAINTENANCE PROTEIN MBAA"/>
    <property type="match status" value="1"/>
</dbReference>
<dbReference type="Gene3D" id="3.20.20.450">
    <property type="entry name" value="EAL domain"/>
    <property type="match status" value="1"/>
</dbReference>
<dbReference type="RefSeq" id="WP_138227419.1">
    <property type="nucleotide sequence ID" value="NZ_CP040396.1"/>
</dbReference>
<dbReference type="PROSITE" id="PS50112">
    <property type="entry name" value="PAS"/>
    <property type="match status" value="1"/>
</dbReference>
<dbReference type="SUPFAM" id="SSF55785">
    <property type="entry name" value="PYP-like sensor domain (PAS domain)"/>
    <property type="match status" value="1"/>
</dbReference>
<dbReference type="InterPro" id="IPR052155">
    <property type="entry name" value="Biofilm_reg_signaling"/>
</dbReference>
<gene>
    <name evidence="5" type="ORF">E6C60_4061</name>
</gene>
<evidence type="ECO:0000259" key="4">
    <source>
        <dbReference type="PROSITE" id="PS50887"/>
    </source>
</evidence>
<feature type="transmembrane region" description="Helical" evidence="1">
    <location>
        <begin position="84"/>
        <end position="105"/>
    </location>
</feature>
<name>A0A4P8XPI0_9BACL</name>
<keyword evidence="1" id="KW-0812">Transmembrane</keyword>
<dbReference type="FunFam" id="3.20.20.450:FF:000001">
    <property type="entry name" value="Cyclic di-GMP phosphodiesterase yahA"/>
    <property type="match status" value="1"/>
</dbReference>
<sequence length="812" mass="90144">MTYLEPSQLHWPLLILAVLASLLGTAIITFGMVPGKSGSAPAPRSRKVIASPSMHLIVWTGAVAFSLSHILVPLSLNVPTATSYYVIHVLFTLAGCYAAMHFGVWYARLPRSRSHSYWTASFAMGAIILIFDYINTLFLFRSYIVFQPLMLLMTVVIVLSLCLCVLRLLATSNRNRELKLYSVATIPGVVLVALALTGFPMLTAFSVLPVGQGAAMGGLSVLVPHLVMMFIAIGIFMIPDTMSVSRQLRQNQRLMEAEQHYMSLFEHNPDSVLAFDAQGHVSMLNHQGELLSRRLGKPLLSSPLVDLVEPGSRAAAEAHYRQVLQGKSAVIDVEAKAADGTLLTLCVTSLPIMVEGVLRGAYSIIKDITSAKKDQETILQLAYQDELTGMSNRRSFQNFLSSCTAEEANRPYEAFTVFFIDMDRFKRVNDLFGHAFGDEVIKTAARKLQSCLPPEGTIARMGGDEFTVLVPELSAKEDIEAVGRRFVEEFVQPFHVGHHTVKLSASVGIARYPEDGTDADALIKRADAAMYDAKQNGSSQYRFYDAQRDQSSIEQITLENDLEGSIARQEMQLYYQPKMDMRTGEMIGVEALLRWNHPQLGMVSPARFIPVAEKSGYIVPLELWVLRTAMSQVKQWETEGLSVVPVAVNISQVHLMKPTIFESIMDTITELQFDTDLLELEITESAMMYNEEHVIHILNDLRKAGIAVSMDDFGTGYSSLSYLQSLPIECLKIDRSFINKLTTDKDSRAIAEMIISMARQLNLSIVAEGVETEDQVGLLKEMNCFNAQGYFYSKPMPPEELAQQFAPPSRAS</sequence>
<feature type="transmembrane region" description="Helical" evidence="1">
    <location>
        <begin position="181"/>
        <end position="202"/>
    </location>
</feature>
<evidence type="ECO:0000259" key="3">
    <source>
        <dbReference type="PROSITE" id="PS50883"/>
    </source>
</evidence>
<dbReference type="InterPro" id="IPR029787">
    <property type="entry name" value="Nucleotide_cyclase"/>
</dbReference>
<dbReference type="Pfam" id="PF08448">
    <property type="entry name" value="PAS_4"/>
    <property type="match status" value="1"/>
</dbReference>
<evidence type="ECO:0000313" key="5">
    <source>
        <dbReference type="EMBL" id="QCT04766.1"/>
    </source>
</evidence>
<feature type="transmembrane region" description="Helical" evidence="1">
    <location>
        <begin position="117"/>
        <end position="140"/>
    </location>
</feature>
<dbReference type="Gene3D" id="3.30.450.20">
    <property type="entry name" value="PAS domain"/>
    <property type="match status" value="1"/>
</dbReference>
<keyword evidence="1" id="KW-0472">Membrane</keyword>
<dbReference type="SMART" id="SM00052">
    <property type="entry name" value="EAL"/>
    <property type="match status" value="1"/>
</dbReference>
<dbReference type="InterPro" id="IPR035965">
    <property type="entry name" value="PAS-like_dom_sf"/>
</dbReference>
<feature type="domain" description="PAS" evidence="2">
    <location>
        <begin position="257"/>
        <end position="327"/>
    </location>
</feature>
<feature type="domain" description="GGDEF" evidence="4">
    <location>
        <begin position="413"/>
        <end position="546"/>
    </location>
</feature>
<dbReference type="AlphaFoldDB" id="A0A4P8XPI0"/>
<dbReference type="Proteomes" id="UP000300879">
    <property type="component" value="Chromosome"/>
</dbReference>
<dbReference type="SUPFAM" id="SSF55073">
    <property type="entry name" value="Nucleotide cyclase"/>
    <property type="match status" value="1"/>
</dbReference>
<feature type="transmembrane region" description="Helical" evidence="1">
    <location>
        <begin position="214"/>
        <end position="238"/>
    </location>
</feature>
<feature type="transmembrane region" description="Helical" evidence="1">
    <location>
        <begin position="12"/>
        <end position="33"/>
    </location>
</feature>
<keyword evidence="1" id="KW-1133">Transmembrane helix</keyword>
<dbReference type="InterPro" id="IPR000160">
    <property type="entry name" value="GGDEF_dom"/>
</dbReference>
<dbReference type="PROSITE" id="PS50883">
    <property type="entry name" value="EAL"/>
    <property type="match status" value="1"/>
</dbReference>
<dbReference type="InterPro" id="IPR001633">
    <property type="entry name" value="EAL_dom"/>
</dbReference>
<dbReference type="Pfam" id="PF00990">
    <property type="entry name" value="GGDEF"/>
    <property type="match status" value="1"/>
</dbReference>
<keyword evidence="6" id="KW-1185">Reference proteome</keyword>
<dbReference type="CDD" id="cd01949">
    <property type="entry name" value="GGDEF"/>
    <property type="match status" value="1"/>
</dbReference>
<feature type="transmembrane region" description="Helical" evidence="1">
    <location>
        <begin position="146"/>
        <end position="169"/>
    </location>
</feature>
<evidence type="ECO:0000259" key="2">
    <source>
        <dbReference type="PROSITE" id="PS50112"/>
    </source>
</evidence>
<feature type="domain" description="EAL" evidence="3">
    <location>
        <begin position="555"/>
        <end position="809"/>
    </location>
</feature>
<dbReference type="KEGG" id="palo:E6C60_4061"/>
<evidence type="ECO:0000313" key="6">
    <source>
        <dbReference type="Proteomes" id="UP000300879"/>
    </source>
</evidence>
<evidence type="ECO:0000256" key="1">
    <source>
        <dbReference type="SAM" id="Phobius"/>
    </source>
</evidence>
<dbReference type="InterPro" id="IPR000014">
    <property type="entry name" value="PAS"/>
</dbReference>
<dbReference type="PANTHER" id="PTHR44757">
    <property type="entry name" value="DIGUANYLATE CYCLASE DGCP"/>
    <property type="match status" value="1"/>
</dbReference>
<dbReference type="NCBIfam" id="TIGR00254">
    <property type="entry name" value="GGDEF"/>
    <property type="match status" value="1"/>
</dbReference>
<dbReference type="EMBL" id="CP040396">
    <property type="protein sequence ID" value="QCT04766.1"/>
    <property type="molecule type" value="Genomic_DNA"/>
</dbReference>
<protein>
    <submittedName>
        <fullName evidence="5">Sensory box/GGDEF family protein</fullName>
    </submittedName>
</protein>
<dbReference type="SUPFAM" id="SSF141868">
    <property type="entry name" value="EAL domain-like"/>
    <property type="match status" value="1"/>
</dbReference>
<reference evidence="5 6" key="1">
    <citation type="submission" date="2019-05" db="EMBL/GenBank/DDBJ databases">
        <authorList>
            <person name="Chen C."/>
        </authorList>
    </citation>
    <scope>NUCLEOTIDE SEQUENCE [LARGE SCALE GENOMIC DNA]</scope>
    <source>
        <strain evidence="5 6">HB172198</strain>
    </source>
</reference>
<dbReference type="Gene3D" id="3.30.70.270">
    <property type="match status" value="1"/>
</dbReference>
<dbReference type="NCBIfam" id="TIGR00229">
    <property type="entry name" value="sensory_box"/>
    <property type="match status" value="1"/>
</dbReference>
<feature type="transmembrane region" description="Helical" evidence="1">
    <location>
        <begin position="54"/>
        <end position="72"/>
    </location>
</feature>
<dbReference type="SMART" id="SM00091">
    <property type="entry name" value="PAS"/>
    <property type="match status" value="1"/>
</dbReference>
<dbReference type="InterPro" id="IPR013656">
    <property type="entry name" value="PAS_4"/>
</dbReference>
<dbReference type="CDD" id="cd01948">
    <property type="entry name" value="EAL"/>
    <property type="match status" value="1"/>
</dbReference>
<dbReference type="InterPro" id="IPR035919">
    <property type="entry name" value="EAL_sf"/>
</dbReference>
<proteinExistence type="predicted"/>
<dbReference type="FunFam" id="3.30.70.270:FF:000001">
    <property type="entry name" value="Diguanylate cyclase domain protein"/>
    <property type="match status" value="1"/>
</dbReference>
<dbReference type="Pfam" id="PF00563">
    <property type="entry name" value="EAL"/>
    <property type="match status" value="1"/>
</dbReference>
<dbReference type="InterPro" id="IPR043128">
    <property type="entry name" value="Rev_trsase/Diguanyl_cyclase"/>
</dbReference>
<dbReference type="SMART" id="SM00267">
    <property type="entry name" value="GGDEF"/>
    <property type="match status" value="1"/>
</dbReference>
<dbReference type="PROSITE" id="PS50887">
    <property type="entry name" value="GGDEF"/>
    <property type="match status" value="1"/>
</dbReference>